<organism evidence="1 2">
    <name type="scientific">Clavibacter michiganensis</name>
    <dbReference type="NCBI Taxonomy" id="28447"/>
    <lineage>
        <taxon>Bacteria</taxon>
        <taxon>Bacillati</taxon>
        <taxon>Actinomycetota</taxon>
        <taxon>Actinomycetes</taxon>
        <taxon>Micrococcales</taxon>
        <taxon>Microbacteriaceae</taxon>
        <taxon>Clavibacter</taxon>
    </lineage>
</organism>
<dbReference type="AlphaFoldDB" id="A0A251YDM5"/>
<protein>
    <submittedName>
        <fullName evidence="1">Uncharacterized protein</fullName>
    </submittedName>
</protein>
<proteinExistence type="predicted"/>
<comment type="caution">
    <text evidence="1">The sequence shown here is derived from an EMBL/GenBank/DDBJ whole genome shotgun (WGS) entry which is preliminary data.</text>
</comment>
<sequence>MIIATLSEYRAYTSKDVDKIGTEVSSVLKKFVSGSEDAIISGMGDLVTTALTVLLGSGSAEEGSMTSYYITAEDYALVRYDICAWQRRIEATGITTLMENSLAVYASKAAIKVSELDLNVFLLAYSNQLRQMNIPREEYKQYLDTATEIYERLKGATPTTESQHDGAHLRQQITSARPTVPGVTVFS</sequence>
<accession>A0A251YDM5</accession>
<gene>
    <name evidence="1" type="ORF">BFL36_10420</name>
</gene>
<dbReference type="Proteomes" id="UP000195011">
    <property type="component" value="Unassembled WGS sequence"/>
</dbReference>
<evidence type="ECO:0000313" key="1">
    <source>
        <dbReference type="EMBL" id="OUE22337.1"/>
    </source>
</evidence>
<evidence type="ECO:0000313" key="2">
    <source>
        <dbReference type="Proteomes" id="UP000195011"/>
    </source>
</evidence>
<reference evidence="1 2" key="1">
    <citation type="submission" date="2016-08" db="EMBL/GenBank/DDBJ databases">
        <title>Genome sequence of Clavibacter michiganensis spp strain CFBP8017.</title>
        <authorList>
            <person name="Thapa S.P."/>
            <person name="Coaker G."/>
            <person name="Jacques M.-A."/>
        </authorList>
    </citation>
    <scope>NUCLEOTIDE SEQUENCE [LARGE SCALE GENOMIC DNA]</scope>
    <source>
        <strain evidence="1">CFBP8017</strain>
    </source>
</reference>
<dbReference type="EMBL" id="MDJY01000046">
    <property type="protein sequence ID" value="OUE22337.1"/>
    <property type="molecule type" value="Genomic_DNA"/>
</dbReference>
<name>A0A251YDM5_9MICO</name>